<evidence type="ECO:0000256" key="1">
    <source>
        <dbReference type="SAM" id="MobiDB-lite"/>
    </source>
</evidence>
<dbReference type="GO" id="GO:0004525">
    <property type="term" value="F:ribonuclease III activity"/>
    <property type="evidence" value="ECO:0007669"/>
    <property type="project" value="InterPro"/>
</dbReference>
<dbReference type="GO" id="GO:0006396">
    <property type="term" value="P:RNA processing"/>
    <property type="evidence" value="ECO:0007669"/>
    <property type="project" value="InterPro"/>
</dbReference>
<dbReference type="FunFam" id="1.10.1520.10:FF:000018">
    <property type="entry name" value="RNase III domain protein"/>
    <property type="match status" value="1"/>
</dbReference>
<dbReference type="PANTHER" id="PTHR28160:SF1">
    <property type="entry name" value="LARGE RIBOSOMAL SUBUNIT PROTEIN ML57"/>
    <property type="match status" value="1"/>
</dbReference>
<dbReference type="InterPro" id="IPR000999">
    <property type="entry name" value="RNase_III_dom"/>
</dbReference>
<comment type="caution">
    <text evidence="3">The sequence shown here is derived from an EMBL/GenBank/DDBJ whole genome shotgun (WGS) entry which is preliminary data.</text>
</comment>
<evidence type="ECO:0000313" key="4">
    <source>
        <dbReference type="Proteomes" id="UP000237481"/>
    </source>
</evidence>
<dbReference type="Proteomes" id="UP000237481">
    <property type="component" value="Unassembled WGS sequence"/>
</dbReference>
<proteinExistence type="predicted"/>
<keyword evidence="4" id="KW-1185">Reference proteome</keyword>
<evidence type="ECO:0000313" key="3">
    <source>
        <dbReference type="EMBL" id="POR39767.1"/>
    </source>
</evidence>
<accession>A0A2S4LBH6</accession>
<sequence length="281" mass="31255">MERDHVHVQHHARPWAQQTASPTRTMALQPCRSTLARGGRHAARAFTPCLRAYTTESTTTTTPESFKMPEARDAAPRWSQTPPAMKAPLQMDFAKSPRNKIWAVNNSPERLDDMYNRLLGPGGSKMLPEELKWLAVTHKSFDQGRRGFNDRLALMGRLSLVMEATKDIVSKRPQEGSRMADEFGRAPFEHEQLASVDNLAVQGPRDVVGKEKLYALATNVGMLDVVRWKPRLPQRLEASGVEVVLNGAILAIIGAVTLQHGSVVAAKIVKERILARLPNDE</sequence>
<dbReference type="Pfam" id="PF14622">
    <property type="entry name" value="Ribonucleas_3_3"/>
    <property type="match status" value="1"/>
</dbReference>
<dbReference type="InterPro" id="IPR040030">
    <property type="entry name" value="Ribosomal_mL57"/>
</dbReference>
<dbReference type="GO" id="GO:0003735">
    <property type="term" value="F:structural constituent of ribosome"/>
    <property type="evidence" value="ECO:0007669"/>
    <property type="project" value="InterPro"/>
</dbReference>
<dbReference type="Gene3D" id="1.10.1520.10">
    <property type="entry name" value="Ribonuclease III domain"/>
    <property type="match status" value="1"/>
</dbReference>
<dbReference type="AlphaFoldDB" id="A0A2S4LBH6"/>
<dbReference type="OrthoDB" id="2281895at2759"/>
<dbReference type="PANTHER" id="PTHR28160">
    <property type="entry name" value="54S RIBOSOMAL PROTEIN L15, MITOCHONDRIAL"/>
    <property type="match status" value="1"/>
</dbReference>
<evidence type="ECO:0000259" key="2">
    <source>
        <dbReference type="Pfam" id="PF14622"/>
    </source>
</evidence>
<dbReference type="SUPFAM" id="SSF69065">
    <property type="entry name" value="RNase III domain-like"/>
    <property type="match status" value="1"/>
</dbReference>
<dbReference type="GO" id="GO:0005762">
    <property type="term" value="C:mitochondrial large ribosomal subunit"/>
    <property type="evidence" value="ECO:0007669"/>
    <property type="project" value="InterPro"/>
</dbReference>
<protein>
    <recommendedName>
        <fullName evidence="2">RNase III domain-containing protein</fullName>
    </recommendedName>
</protein>
<name>A0A2S4LBH6_9HYPO</name>
<gene>
    <name evidence="3" type="ORF">TPAR_00053</name>
</gene>
<feature type="domain" description="RNase III" evidence="2">
    <location>
        <begin position="129"/>
        <end position="276"/>
    </location>
</feature>
<organism evidence="3 4">
    <name type="scientific">Tolypocladium paradoxum</name>
    <dbReference type="NCBI Taxonomy" id="94208"/>
    <lineage>
        <taxon>Eukaryota</taxon>
        <taxon>Fungi</taxon>
        <taxon>Dikarya</taxon>
        <taxon>Ascomycota</taxon>
        <taxon>Pezizomycotina</taxon>
        <taxon>Sordariomycetes</taxon>
        <taxon>Hypocreomycetidae</taxon>
        <taxon>Hypocreales</taxon>
        <taxon>Ophiocordycipitaceae</taxon>
        <taxon>Tolypocladium</taxon>
    </lineage>
</organism>
<reference evidence="3 4" key="1">
    <citation type="submission" date="2018-01" db="EMBL/GenBank/DDBJ databases">
        <title>Harnessing the power of phylogenomics to disentangle the directionality and signatures of interkingdom host jumping in the parasitic fungal genus Tolypocladium.</title>
        <authorList>
            <person name="Quandt C.A."/>
            <person name="Patterson W."/>
            <person name="Spatafora J.W."/>
        </authorList>
    </citation>
    <scope>NUCLEOTIDE SEQUENCE [LARGE SCALE GENOMIC DNA]</scope>
    <source>
        <strain evidence="3 4">NRBC 100945</strain>
    </source>
</reference>
<dbReference type="InterPro" id="IPR036389">
    <property type="entry name" value="RNase_III_sf"/>
</dbReference>
<dbReference type="EMBL" id="PKSG01000003">
    <property type="protein sequence ID" value="POR39767.1"/>
    <property type="molecule type" value="Genomic_DNA"/>
</dbReference>
<dbReference type="GO" id="GO:0032543">
    <property type="term" value="P:mitochondrial translation"/>
    <property type="evidence" value="ECO:0007669"/>
    <property type="project" value="InterPro"/>
</dbReference>
<feature type="region of interest" description="Disordered" evidence="1">
    <location>
        <begin position="1"/>
        <end position="23"/>
    </location>
</feature>